<keyword evidence="2" id="KW-1185">Reference proteome</keyword>
<evidence type="ECO:0000313" key="2">
    <source>
        <dbReference type="Proteomes" id="UP001152795"/>
    </source>
</evidence>
<dbReference type="OrthoDB" id="6007043at2759"/>
<sequence>MINVVVVVKMSVQSICDSLGKWIKDLPILSTLVDDESFVNRYWDAAQNSWKKASCNEILLHISVLLYHLMQEQQRYLSHIGIDFSYATEKLLSFIKECLLGGKDAGCLQKLDEYESVGELFTAFISVVRKLSTAKNEGDGHFYFACSNAWAFVKVSKFCRYFLVIMSCNEDISILYFVQYGLHVISVSTIICEH</sequence>
<accession>A0A6S7I3W5</accession>
<protein>
    <submittedName>
        <fullName evidence="1">Uncharacterized protein</fullName>
    </submittedName>
</protein>
<dbReference type="AlphaFoldDB" id="A0A6S7I3W5"/>
<comment type="caution">
    <text evidence="1">The sequence shown here is derived from an EMBL/GenBank/DDBJ whole genome shotgun (WGS) entry which is preliminary data.</text>
</comment>
<reference evidence="1" key="1">
    <citation type="submission" date="2020-04" db="EMBL/GenBank/DDBJ databases">
        <authorList>
            <person name="Alioto T."/>
            <person name="Alioto T."/>
            <person name="Gomez Garrido J."/>
        </authorList>
    </citation>
    <scope>NUCLEOTIDE SEQUENCE</scope>
    <source>
        <strain evidence="1">A484AB</strain>
    </source>
</reference>
<dbReference type="Proteomes" id="UP001152795">
    <property type="component" value="Unassembled WGS sequence"/>
</dbReference>
<organism evidence="1 2">
    <name type="scientific">Paramuricea clavata</name>
    <name type="common">Red gorgonian</name>
    <name type="synonym">Violescent sea-whip</name>
    <dbReference type="NCBI Taxonomy" id="317549"/>
    <lineage>
        <taxon>Eukaryota</taxon>
        <taxon>Metazoa</taxon>
        <taxon>Cnidaria</taxon>
        <taxon>Anthozoa</taxon>
        <taxon>Octocorallia</taxon>
        <taxon>Malacalcyonacea</taxon>
        <taxon>Plexauridae</taxon>
        <taxon>Paramuricea</taxon>
    </lineage>
</organism>
<gene>
    <name evidence="1" type="ORF">PACLA_8A031015</name>
</gene>
<proteinExistence type="predicted"/>
<dbReference type="EMBL" id="CACRXK020007242">
    <property type="protein sequence ID" value="CAB4011707.1"/>
    <property type="molecule type" value="Genomic_DNA"/>
</dbReference>
<name>A0A6S7I3W5_PARCT</name>
<evidence type="ECO:0000313" key="1">
    <source>
        <dbReference type="EMBL" id="CAB4011707.1"/>
    </source>
</evidence>